<dbReference type="EMBL" id="NFLC01000008">
    <property type="protein sequence ID" value="OUQ10638.1"/>
    <property type="molecule type" value="Genomic_DNA"/>
</dbReference>
<accession>A0A1Y4QZ78</accession>
<dbReference type="RefSeq" id="WP_060470251.1">
    <property type="nucleotide sequence ID" value="NZ_CP010060.1"/>
</dbReference>
<feature type="domain" description="Serine aminopeptidase S33" evidence="1">
    <location>
        <begin position="74"/>
        <end position="328"/>
    </location>
</feature>
<proteinExistence type="predicted"/>
<evidence type="ECO:0000313" key="2">
    <source>
        <dbReference type="EMBL" id="OUQ10638.1"/>
    </source>
</evidence>
<dbReference type="InterPro" id="IPR029058">
    <property type="entry name" value="AB_hydrolase_fold"/>
</dbReference>
<gene>
    <name evidence="2" type="ORF">B5E88_05390</name>
</gene>
<name>A0A1Y4QZ78_9ENTE</name>
<dbReference type="SUPFAM" id="SSF53474">
    <property type="entry name" value="alpha/beta-Hydrolases"/>
    <property type="match status" value="1"/>
</dbReference>
<dbReference type="Gene3D" id="3.40.50.1820">
    <property type="entry name" value="alpha/beta hydrolase"/>
    <property type="match status" value="1"/>
</dbReference>
<dbReference type="PANTHER" id="PTHR11614">
    <property type="entry name" value="PHOSPHOLIPASE-RELATED"/>
    <property type="match status" value="1"/>
</dbReference>
<protein>
    <recommendedName>
        <fullName evidence="1">Serine aminopeptidase S33 domain-containing protein</fullName>
    </recommendedName>
</protein>
<evidence type="ECO:0000259" key="1">
    <source>
        <dbReference type="Pfam" id="PF12146"/>
    </source>
</evidence>
<dbReference type="AlphaFoldDB" id="A0A1Y4QZ78"/>
<organism evidence="2 3">
    <name type="scientific">Enterococcus cecorum</name>
    <dbReference type="NCBI Taxonomy" id="44008"/>
    <lineage>
        <taxon>Bacteria</taxon>
        <taxon>Bacillati</taxon>
        <taxon>Bacillota</taxon>
        <taxon>Bacilli</taxon>
        <taxon>Lactobacillales</taxon>
        <taxon>Enterococcaceae</taxon>
        <taxon>Enterococcus</taxon>
    </lineage>
</organism>
<comment type="caution">
    <text evidence="2">The sequence shown here is derived from an EMBL/GenBank/DDBJ whole genome shotgun (WGS) entry which is preliminary data.</text>
</comment>
<dbReference type="Proteomes" id="UP000196074">
    <property type="component" value="Unassembled WGS sequence"/>
</dbReference>
<dbReference type="InterPro" id="IPR051044">
    <property type="entry name" value="MAG_DAG_Lipase"/>
</dbReference>
<sequence>MYWIIGLIVFLLLLPQIVATYQEQIFYRLNQERLAKTKSVNVRQEIENEDGSIDVQLLALDGLLLHAKVYPRENPKGIVQLIHGVLEHKGRYDDFCRYLNAQGYVVVISDTRGHGHSTNQKYPHVMMQTVDELIFDQVLVTRFIKERYPNLPLSLFGHSLGSMIARIYLQNYDDEIEHLILTGTVTPYPLAPVGVFLARIVVFYFGKSGHSALLNALNPGKNDTLDWISYNLDNLDRIAKDPLCQVRLTNSGMLTMFTINTRLKEIAKFQCKNPDLKILSATGVDDTLITGGEKGLAESLDTLKKIGYHNITNLVYPEMKHEVIQEKNRLQVYQDIVAFIENKLKTEVKS</sequence>
<evidence type="ECO:0000313" key="3">
    <source>
        <dbReference type="Proteomes" id="UP000196074"/>
    </source>
</evidence>
<reference evidence="3" key="1">
    <citation type="submission" date="2017-04" db="EMBL/GenBank/DDBJ databases">
        <title>Function of individual gut microbiota members based on whole genome sequencing of pure cultures obtained from chicken caecum.</title>
        <authorList>
            <person name="Medvecky M."/>
            <person name="Cejkova D."/>
            <person name="Polansky O."/>
            <person name="Karasova D."/>
            <person name="Kubasova T."/>
            <person name="Cizek A."/>
            <person name="Rychlik I."/>
        </authorList>
    </citation>
    <scope>NUCLEOTIDE SEQUENCE [LARGE SCALE GENOMIC DNA]</scope>
    <source>
        <strain evidence="3">An144</strain>
    </source>
</reference>
<dbReference type="InterPro" id="IPR022742">
    <property type="entry name" value="Hydrolase_4"/>
</dbReference>
<dbReference type="Pfam" id="PF12146">
    <property type="entry name" value="Hydrolase_4"/>
    <property type="match status" value="1"/>
</dbReference>